<feature type="transmembrane region" description="Helical" evidence="1">
    <location>
        <begin position="6"/>
        <end position="26"/>
    </location>
</feature>
<proteinExistence type="predicted"/>
<evidence type="ECO:0000313" key="3">
    <source>
        <dbReference type="Proteomes" id="UP000001349"/>
    </source>
</evidence>
<keyword evidence="3" id="KW-1185">Reference proteome</keyword>
<dbReference type="eggNOG" id="ENOG5033VJQ">
    <property type="taxonomic scope" value="Bacteria"/>
</dbReference>
<organism evidence="2 3">
    <name type="scientific">Ruminiclostridium cellulolyticum (strain ATCC 35319 / DSM 5812 / JCM 6584 / H10)</name>
    <name type="common">Clostridium cellulolyticum</name>
    <dbReference type="NCBI Taxonomy" id="394503"/>
    <lineage>
        <taxon>Bacteria</taxon>
        <taxon>Bacillati</taxon>
        <taxon>Bacillota</taxon>
        <taxon>Clostridia</taxon>
        <taxon>Eubacteriales</taxon>
        <taxon>Oscillospiraceae</taxon>
        <taxon>Ruminiclostridium</taxon>
    </lineage>
</organism>
<evidence type="ECO:0000256" key="1">
    <source>
        <dbReference type="SAM" id="Phobius"/>
    </source>
</evidence>
<evidence type="ECO:0000313" key="2">
    <source>
        <dbReference type="EMBL" id="ACL76859.1"/>
    </source>
</evidence>
<name>B8I694_RUMCH</name>
<dbReference type="Proteomes" id="UP000001349">
    <property type="component" value="Chromosome"/>
</dbReference>
<dbReference type="OrthoDB" id="1955041at2"/>
<dbReference type="HOGENOM" id="CLU_2129192_0_0_9"/>
<dbReference type="RefSeq" id="WP_015925948.1">
    <property type="nucleotide sequence ID" value="NC_011898.1"/>
</dbReference>
<protein>
    <submittedName>
        <fullName evidence="2">Uncharacterized protein</fullName>
    </submittedName>
</protein>
<dbReference type="EMBL" id="CP001348">
    <property type="protein sequence ID" value="ACL76859.1"/>
    <property type="molecule type" value="Genomic_DNA"/>
</dbReference>
<dbReference type="KEGG" id="cce:Ccel_2531"/>
<sequence length="118" mass="13921">MIEFLTNYWFVGLMVIGFAGYVIYLITKHRWTKLREIAYKMIVQAEQVITGTKKGQERFNAVLTQLYNVIPLWLRIFIPKNLLEKKLQQWYELIKDSLDDGEINHSTAHSESTDIDNL</sequence>
<reference evidence="2 3" key="1">
    <citation type="submission" date="2009-01" db="EMBL/GenBank/DDBJ databases">
        <title>Complete sequence of Clostridium cellulolyticum H10.</title>
        <authorList>
            <consortium name="US DOE Joint Genome Institute"/>
            <person name="Lucas S."/>
            <person name="Copeland A."/>
            <person name="Lapidus A."/>
            <person name="Glavina del Rio T."/>
            <person name="Dalin E."/>
            <person name="Tice H."/>
            <person name="Bruce D."/>
            <person name="Goodwin L."/>
            <person name="Pitluck S."/>
            <person name="Chertkov O."/>
            <person name="Saunders E."/>
            <person name="Brettin T."/>
            <person name="Detter J.C."/>
            <person name="Han C."/>
            <person name="Larimer F."/>
            <person name="Land M."/>
            <person name="Hauser L."/>
            <person name="Kyrpides N."/>
            <person name="Ivanova N."/>
            <person name="Zhou J."/>
            <person name="Richardson P."/>
        </authorList>
    </citation>
    <scope>NUCLEOTIDE SEQUENCE [LARGE SCALE GENOMIC DNA]</scope>
    <source>
        <strain evidence="3">ATCC 35319 / DSM 5812 / JCM 6584 / H10</strain>
    </source>
</reference>
<dbReference type="STRING" id="394503.Ccel_2531"/>
<accession>B8I694</accession>
<keyword evidence="1" id="KW-0812">Transmembrane</keyword>
<keyword evidence="1" id="KW-1133">Transmembrane helix</keyword>
<gene>
    <name evidence="2" type="ordered locus">Ccel_2531</name>
</gene>
<keyword evidence="1" id="KW-0472">Membrane</keyword>
<dbReference type="AlphaFoldDB" id="B8I694"/>